<evidence type="ECO:0000256" key="1">
    <source>
        <dbReference type="ARBA" id="ARBA00010790"/>
    </source>
</evidence>
<dbReference type="InterPro" id="IPR007867">
    <property type="entry name" value="GMC_OxRtase_C"/>
</dbReference>
<dbReference type="GO" id="GO:0016614">
    <property type="term" value="F:oxidoreductase activity, acting on CH-OH group of donors"/>
    <property type="evidence" value="ECO:0007669"/>
    <property type="project" value="InterPro"/>
</dbReference>
<keyword evidence="2" id="KW-0285">Flavoprotein</keyword>
<dbReference type="GO" id="GO:0050660">
    <property type="term" value="F:flavin adenine dinucleotide binding"/>
    <property type="evidence" value="ECO:0007669"/>
    <property type="project" value="InterPro"/>
</dbReference>
<comment type="caution">
    <text evidence="4">The sequence shown here is derived from an EMBL/GenBank/DDBJ whole genome shotgun (WGS) entry which is preliminary data.</text>
</comment>
<dbReference type="EMBL" id="CALOZG010000001">
    <property type="protein sequence ID" value="CAH3871817.1"/>
    <property type="molecule type" value="Genomic_DNA"/>
</dbReference>
<organism evidence="4 5">
    <name type="scientific">Pieris brassicae</name>
    <name type="common">White butterfly</name>
    <name type="synonym">Large white butterfly</name>
    <dbReference type="NCBI Taxonomy" id="7116"/>
    <lineage>
        <taxon>Eukaryota</taxon>
        <taxon>Metazoa</taxon>
        <taxon>Ecdysozoa</taxon>
        <taxon>Arthropoda</taxon>
        <taxon>Hexapoda</taxon>
        <taxon>Insecta</taxon>
        <taxon>Pterygota</taxon>
        <taxon>Neoptera</taxon>
        <taxon>Endopterygota</taxon>
        <taxon>Lepidoptera</taxon>
        <taxon>Glossata</taxon>
        <taxon>Ditrysia</taxon>
        <taxon>Papilionoidea</taxon>
        <taxon>Pieridae</taxon>
        <taxon>Pierinae</taxon>
        <taxon>Pieris</taxon>
    </lineage>
</organism>
<dbReference type="PIRSF" id="PIRSF000137">
    <property type="entry name" value="Alcohol_oxidase"/>
    <property type="match status" value="1"/>
</dbReference>
<dbReference type="InterPro" id="IPR000172">
    <property type="entry name" value="GMC_OxRdtase_N"/>
</dbReference>
<evidence type="ECO:0000313" key="4">
    <source>
        <dbReference type="EMBL" id="CAH3871817.1"/>
    </source>
</evidence>
<keyword evidence="2" id="KW-0274">FAD</keyword>
<comment type="cofactor">
    <cofactor evidence="2">
        <name>FAD</name>
        <dbReference type="ChEBI" id="CHEBI:57692"/>
    </cofactor>
</comment>
<sequence>MRRNILYEKMVLLTILAKIDVKLIAPLLAVVQISIITISENIKYQNYPPQANCSDGDSFDFIIIGGGGAGCVMANRLSEISNWSILVIEAGEDPPLASDSPGISTLVAPKLPRWEFHSTDDQYSSQALQSKKIVYSQGRMTGGSTGLNFMYYVKGNDKDFGEWVDKGNKNWDAEMARKYYYKSERFTDNEILASETGPLHNTKGYLGVTKYDWQKETEELFSALKQNGRKILQDTNGNEQIGYSLPQFSIADKLRQSSIVSYIRPINRRNLSLLRSNYVSKITIVGDVAIGVEVTDKDGNVKKLNAKKEVILSAGAIKSPQVLMVSGIGPKDELRKYNIPVVIDSPHVGANFQDHSIIPIMISGKKDFFFKSYLSDLDVLSKIDEFPKPCVMGFEALDKNDTQPQYQVIAFPFPHGSLFSTLMCVEVFRWNQKICENIAEASHHDVLFALIVLLHPKSRGYVVADLDVEQCKLIPFATPKYWECYVLNMASTLYHPVGTCAMGPKGVVDEDLLVRGLKNLRVVDASVMPTIVSGNTYATVAMIAERTADIIKSKHNAQS</sequence>
<keyword evidence="5" id="KW-1185">Reference proteome</keyword>
<gene>
    <name evidence="4" type="ORF">PIBRA_LOCUS566</name>
</gene>
<comment type="similarity">
    <text evidence="1">Belongs to the GMC oxidoreductase family.</text>
</comment>
<dbReference type="Proteomes" id="UP001152562">
    <property type="component" value="Unassembled WGS sequence"/>
</dbReference>
<dbReference type="SUPFAM" id="SSF51905">
    <property type="entry name" value="FAD/NAD(P)-binding domain"/>
    <property type="match status" value="1"/>
</dbReference>
<dbReference type="Pfam" id="PF00732">
    <property type="entry name" value="GMC_oxred_N"/>
    <property type="match status" value="1"/>
</dbReference>
<evidence type="ECO:0000259" key="3">
    <source>
        <dbReference type="PROSITE" id="PS00624"/>
    </source>
</evidence>
<dbReference type="SUPFAM" id="SSF54373">
    <property type="entry name" value="FAD-linked reductases, C-terminal domain"/>
    <property type="match status" value="1"/>
</dbReference>
<dbReference type="AlphaFoldDB" id="A0A9P0SKV5"/>
<feature type="domain" description="Glucose-methanol-choline oxidoreductase N-terminal" evidence="3">
    <location>
        <begin position="315"/>
        <end position="329"/>
    </location>
</feature>
<dbReference type="PANTHER" id="PTHR11552">
    <property type="entry name" value="GLUCOSE-METHANOL-CHOLINE GMC OXIDOREDUCTASE"/>
    <property type="match status" value="1"/>
</dbReference>
<dbReference type="PANTHER" id="PTHR11552:SF188">
    <property type="entry name" value="NEITHER INACTIVATION NOR AFTERPOTENTIAL PROTEIN G"/>
    <property type="match status" value="1"/>
</dbReference>
<accession>A0A9P0SKV5</accession>
<dbReference type="PROSITE" id="PS00624">
    <property type="entry name" value="GMC_OXRED_2"/>
    <property type="match status" value="1"/>
</dbReference>
<name>A0A9P0SKV5_PIEBR</name>
<dbReference type="Gene3D" id="3.30.560.10">
    <property type="entry name" value="Glucose Oxidase, domain 3"/>
    <property type="match status" value="2"/>
</dbReference>
<dbReference type="Gene3D" id="3.50.50.60">
    <property type="entry name" value="FAD/NAD(P)-binding domain"/>
    <property type="match status" value="2"/>
</dbReference>
<dbReference type="InterPro" id="IPR036188">
    <property type="entry name" value="FAD/NAD-bd_sf"/>
</dbReference>
<evidence type="ECO:0000313" key="5">
    <source>
        <dbReference type="Proteomes" id="UP001152562"/>
    </source>
</evidence>
<proteinExistence type="inferred from homology"/>
<protein>
    <recommendedName>
        <fullName evidence="3">Glucose-methanol-choline oxidoreductase N-terminal domain-containing protein</fullName>
    </recommendedName>
</protein>
<evidence type="ECO:0000256" key="2">
    <source>
        <dbReference type="PIRSR" id="PIRSR000137-2"/>
    </source>
</evidence>
<reference evidence="4" key="1">
    <citation type="submission" date="2022-05" db="EMBL/GenBank/DDBJ databases">
        <authorList>
            <person name="Okamura Y."/>
        </authorList>
    </citation>
    <scope>NUCLEOTIDE SEQUENCE</scope>
</reference>
<feature type="binding site" evidence="2">
    <location>
        <position position="279"/>
    </location>
    <ligand>
        <name>FAD</name>
        <dbReference type="ChEBI" id="CHEBI:57692"/>
    </ligand>
</feature>
<dbReference type="InterPro" id="IPR012132">
    <property type="entry name" value="GMC_OxRdtase"/>
</dbReference>
<dbReference type="Pfam" id="PF05199">
    <property type="entry name" value="GMC_oxred_C"/>
    <property type="match status" value="1"/>
</dbReference>